<feature type="domain" description="HD-GYP" evidence="1">
    <location>
        <begin position="105"/>
        <end position="304"/>
    </location>
</feature>
<gene>
    <name evidence="2" type="ORF">Gferi_09145</name>
</gene>
<dbReference type="OrthoDB" id="9804747at2"/>
<dbReference type="SMART" id="SM00471">
    <property type="entry name" value="HDc"/>
    <property type="match status" value="1"/>
</dbReference>
<evidence type="ECO:0000313" key="2">
    <source>
        <dbReference type="EMBL" id="AOT69734.1"/>
    </source>
</evidence>
<dbReference type="NCBIfam" id="TIGR00277">
    <property type="entry name" value="HDIG"/>
    <property type="match status" value="1"/>
</dbReference>
<dbReference type="PANTHER" id="PTHR43155">
    <property type="entry name" value="CYCLIC DI-GMP PHOSPHODIESTERASE PA4108-RELATED"/>
    <property type="match status" value="1"/>
</dbReference>
<dbReference type="AlphaFoldDB" id="A0A1D8GFQ1"/>
<dbReference type="InterPro" id="IPR003607">
    <property type="entry name" value="HD/PDEase_dom"/>
</dbReference>
<dbReference type="EMBL" id="CP017269">
    <property type="protein sequence ID" value="AOT69734.1"/>
    <property type="molecule type" value="Genomic_DNA"/>
</dbReference>
<dbReference type="InterPro" id="IPR006675">
    <property type="entry name" value="HDIG_dom"/>
</dbReference>
<dbReference type="Pfam" id="PF13487">
    <property type="entry name" value="HD_5"/>
    <property type="match status" value="1"/>
</dbReference>
<reference evidence="2 3" key="1">
    <citation type="submission" date="2016-09" db="EMBL/GenBank/DDBJ databases">
        <title>Genomic analysis reveals versatility of anaerobic energy metabolism of Geosporobacter ferrireducens IRF9 of phylum Firmicutes.</title>
        <authorList>
            <person name="Kim S.-J."/>
        </authorList>
    </citation>
    <scope>NUCLEOTIDE SEQUENCE [LARGE SCALE GENOMIC DNA]</scope>
    <source>
        <strain evidence="2 3">IRF9</strain>
    </source>
</reference>
<dbReference type="SUPFAM" id="SSF109604">
    <property type="entry name" value="HD-domain/PDEase-like"/>
    <property type="match status" value="1"/>
</dbReference>
<evidence type="ECO:0000313" key="3">
    <source>
        <dbReference type="Proteomes" id="UP000095743"/>
    </source>
</evidence>
<accession>A0A1D8GFQ1</accession>
<organism evidence="2 3">
    <name type="scientific">Geosporobacter ferrireducens</name>
    <dbReference type="NCBI Taxonomy" id="1424294"/>
    <lineage>
        <taxon>Bacteria</taxon>
        <taxon>Bacillati</taxon>
        <taxon>Bacillota</taxon>
        <taxon>Clostridia</taxon>
        <taxon>Peptostreptococcales</taxon>
        <taxon>Thermotaleaceae</taxon>
        <taxon>Geosporobacter</taxon>
    </lineage>
</organism>
<dbReference type="PROSITE" id="PS51832">
    <property type="entry name" value="HD_GYP"/>
    <property type="match status" value="1"/>
</dbReference>
<dbReference type="Gene3D" id="1.10.3210.10">
    <property type="entry name" value="Hypothetical protein af1432"/>
    <property type="match status" value="1"/>
</dbReference>
<keyword evidence="3" id="KW-1185">Reference proteome</keyword>
<protein>
    <recommendedName>
        <fullName evidence="1">HD-GYP domain-containing protein</fullName>
    </recommendedName>
</protein>
<dbReference type="Proteomes" id="UP000095743">
    <property type="component" value="Chromosome"/>
</dbReference>
<dbReference type="CDD" id="cd00077">
    <property type="entry name" value="HDc"/>
    <property type="match status" value="1"/>
</dbReference>
<dbReference type="STRING" id="1424294.Gferi_09145"/>
<proteinExistence type="predicted"/>
<name>A0A1D8GFQ1_9FIRM</name>
<dbReference type="KEGG" id="gfe:Gferi_09145"/>
<dbReference type="PANTHER" id="PTHR43155:SF2">
    <property type="entry name" value="CYCLIC DI-GMP PHOSPHODIESTERASE PA4108"/>
    <property type="match status" value="1"/>
</dbReference>
<dbReference type="RefSeq" id="WP_069975756.1">
    <property type="nucleotide sequence ID" value="NZ_CP017269.1"/>
</dbReference>
<dbReference type="InterPro" id="IPR037522">
    <property type="entry name" value="HD_GYP_dom"/>
</dbReference>
<sequence length="347" mass="39684">MKRMAVTNLKDGMRIAREIASPTGILLIAAGTEVNQFTINRLRNLEIEYVYIHEEIDATAAIDYNKLKIRYGNLVQKLKYTFRTLRFGQKYIADELDLNIDQLIEELVKSNNLMACLKVIDKKDEGLFFHSANVAVTSVLIAKWLNLSDEEIKRIAYGALFHDIGMTKIGDYLIEKTYHSGYRLDRDEEMKIKKHSVYGYQLLSEVYGLSKDVALIALQHHEAMDGSGYPLKIKVGNIHPFSRIVAIADLYDNLISGRNGKLYGYFEALEYILDARFQKIDHGLALLFVKNMVNFYIGNRVSLSNGKVGEVIFIHNNHLTRPVIRTKDSFVDLTENKNIQILDVVML</sequence>
<evidence type="ECO:0000259" key="1">
    <source>
        <dbReference type="PROSITE" id="PS51832"/>
    </source>
</evidence>